<feature type="transmembrane region" description="Helical" evidence="7">
    <location>
        <begin position="44"/>
        <end position="65"/>
    </location>
</feature>
<dbReference type="InterPro" id="IPR003834">
    <property type="entry name" value="Cyt_c_assmbl_TM_dom"/>
</dbReference>
<dbReference type="RefSeq" id="WP_248103627.1">
    <property type="nucleotide sequence ID" value="NZ_JAWJYY010000001.1"/>
</dbReference>
<keyword evidence="5 7" id="KW-1133">Transmembrane helix</keyword>
<sequence length="236" mass="24970">MALELAAIPLAFIAGVLGVLSPCVWPLIPIVMGSAAGKSKFGPYALALGLSISFAVAGTLLSFILVNTGLDPELFRYFAAILLIFTAILLIHHQLGEWLSVKLSMLTSRFNPQDSGHGGWLGQFNLGLLLGLVWLPCVGPTLGAAIALASMGQQMSLAFMIMLSFGLGTALVLLVAGMLSAKVLKKVKPDSLQNAVKVKKILGWIILILGLLVLTGLDKQLEIMALGLLPDWAIMI</sequence>
<dbReference type="GO" id="GO:0017004">
    <property type="term" value="P:cytochrome complex assembly"/>
    <property type="evidence" value="ECO:0007669"/>
    <property type="project" value="UniProtKB-KW"/>
</dbReference>
<evidence type="ECO:0000256" key="6">
    <source>
        <dbReference type="ARBA" id="ARBA00023136"/>
    </source>
</evidence>
<evidence type="ECO:0000313" key="9">
    <source>
        <dbReference type="EMBL" id="MDV4314485.1"/>
    </source>
</evidence>
<comment type="subcellular location">
    <subcellularLocation>
        <location evidence="1">Membrane</location>
        <topology evidence="1">Multi-pass membrane protein</topology>
    </subcellularLocation>
</comment>
<feature type="transmembrane region" description="Helical" evidence="7">
    <location>
        <begin position="77"/>
        <end position="95"/>
    </location>
</feature>
<evidence type="ECO:0000256" key="2">
    <source>
        <dbReference type="ARBA" id="ARBA00006143"/>
    </source>
</evidence>
<dbReference type="GO" id="GO:0016020">
    <property type="term" value="C:membrane"/>
    <property type="evidence" value="ECO:0007669"/>
    <property type="project" value="UniProtKB-SubCell"/>
</dbReference>
<evidence type="ECO:0000259" key="8">
    <source>
        <dbReference type="Pfam" id="PF02683"/>
    </source>
</evidence>
<dbReference type="EMBL" id="JAWJYY010000001">
    <property type="protein sequence ID" value="MDV4314485.1"/>
    <property type="molecule type" value="Genomic_DNA"/>
</dbReference>
<evidence type="ECO:0000256" key="3">
    <source>
        <dbReference type="ARBA" id="ARBA00022692"/>
    </source>
</evidence>
<dbReference type="Pfam" id="PF02683">
    <property type="entry name" value="DsbD_TM"/>
    <property type="match status" value="1"/>
</dbReference>
<keyword evidence="6 7" id="KW-0472">Membrane</keyword>
<dbReference type="Proteomes" id="UP001284654">
    <property type="component" value="Unassembled WGS sequence"/>
</dbReference>
<comment type="caution">
    <text evidence="9">The sequence shown here is derived from an EMBL/GenBank/DDBJ whole genome shotgun (WGS) entry which is preliminary data.</text>
</comment>
<dbReference type="InterPro" id="IPR051790">
    <property type="entry name" value="Cytochrome_c-biogenesis_DsbD"/>
</dbReference>
<evidence type="ECO:0000313" key="10">
    <source>
        <dbReference type="Proteomes" id="UP001284654"/>
    </source>
</evidence>
<dbReference type="PANTHER" id="PTHR31272">
    <property type="entry name" value="CYTOCHROME C-TYPE BIOGENESIS PROTEIN HI_1454-RELATED"/>
    <property type="match status" value="1"/>
</dbReference>
<accession>A0AAW8Z0H2</accession>
<feature type="transmembrane region" description="Helical" evidence="7">
    <location>
        <begin position="6"/>
        <end position="32"/>
    </location>
</feature>
<keyword evidence="3 7" id="KW-0812">Transmembrane</keyword>
<feature type="transmembrane region" description="Helical" evidence="7">
    <location>
        <begin position="126"/>
        <end position="151"/>
    </location>
</feature>
<protein>
    <submittedName>
        <fullName evidence="9">Cytochrome c biogenesis CcdA family protein</fullName>
    </submittedName>
</protein>
<dbReference type="AlphaFoldDB" id="A0AAW8Z0H2"/>
<evidence type="ECO:0000256" key="1">
    <source>
        <dbReference type="ARBA" id="ARBA00004141"/>
    </source>
</evidence>
<gene>
    <name evidence="9" type="ORF">MSG88_01510</name>
</gene>
<feature type="domain" description="Cytochrome C biogenesis protein transmembrane" evidence="8">
    <location>
        <begin position="7"/>
        <end position="213"/>
    </location>
</feature>
<evidence type="ECO:0000256" key="7">
    <source>
        <dbReference type="SAM" id="Phobius"/>
    </source>
</evidence>
<feature type="transmembrane region" description="Helical" evidence="7">
    <location>
        <begin position="201"/>
        <end position="217"/>
    </location>
</feature>
<comment type="similarity">
    <text evidence="2">Belongs to the DsbD family.</text>
</comment>
<evidence type="ECO:0000256" key="4">
    <source>
        <dbReference type="ARBA" id="ARBA00022748"/>
    </source>
</evidence>
<evidence type="ECO:0000256" key="5">
    <source>
        <dbReference type="ARBA" id="ARBA00022989"/>
    </source>
</evidence>
<organism evidence="9 10">
    <name type="scientific">Acinetobacter indicus</name>
    <dbReference type="NCBI Taxonomy" id="756892"/>
    <lineage>
        <taxon>Bacteria</taxon>
        <taxon>Pseudomonadati</taxon>
        <taxon>Pseudomonadota</taxon>
        <taxon>Gammaproteobacteria</taxon>
        <taxon>Moraxellales</taxon>
        <taxon>Moraxellaceae</taxon>
        <taxon>Acinetobacter</taxon>
    </lineage>
</organism>
<reference evidence="9" key="1">
    <citation type="submission" date="2023-10" db="EMBL/GenBank/DDBJ databases">
        <authorList>
            <person name="Sykes E.M.E."/>
            <person name="Khan I.U.H."/>
            <person name="Kumar A."/>
        </authorList>
    </citation>
    <scope>NUCLEOTIDE SEQUENCE</scope>
    <source>
        <strain evidence="9">IK5</strain>
    </source>
</reference>
<dbReference type="PANTHER" id="PTHR31272:SF9">
    <property type="entry name" value="BLL1027 PROTEIN"/>
    <property type="match status" value="1"/>
</dbReference>
<proteinExistence type="inferred from homology"/>
<name>A0AAW8Z0H2_9GAMM</name>
<feature type="transmembrane region" description="Helical" evidence="7">
    <location>
        <begin position="157"/>
        <end position="180"/>
    </location>
</feature>
<keyword evidence="4" id="KW-0201">Cytochrome c-type biogenesis</keyword>